<dbReference type="PANTHER" id="PTHR43649:SF14">
    <property type="entry name" value="BLR3389 PROTEIN"/>
    <property type="match status" value="1"/>
</dbReference>
<dbReference type="EMBL" id="BAAAYK010000038">
    <property type="protein sequence ID" value="GAA3364586.1"/>
    <property type="molecule type" value="Genomic_DNA"/>
</dbReference>
<feature type="compositionally biased region" description="Basic and acidic residues" evidence="1">
    <location>
        <begin position="425"/>
        <end position="439"/>
    </location>
</feature>
<keyword evidence="4" id="KW-1185">Reference proteome</keyword>
<feature type="chain" id="PRO_5047128592" evidence="2">
    <location>
        <begin position="26"/>
        <end position="439"/>
    </location>
</feature>
<dbReference type="Pfam" id="PF01547">
    <property type="entry name" value="SBP_bac_1"/>
    <property type="match status" value="1"/>
</dbReference>
<comment type="caution">
    <text evidence="3">The sequence shown here is derived from an EMBL/GenBank/DDBJ whole genome shotgun (WGS) entry which is preliminary data.</text>
</comment>
<accession>A0ABP6S067</accession>
<gene>
    <name evidence="3" type="ORF">GCM10020366_61040</name>
</gene>
<reference evidence="4" key="1">
    <citation type="journal article" date="2019" name="Int. J. Syst. Evol. Microbiol.">
        <title>The Global Catalogue of Microorganisms (GCM) 10K type strain sequencing project: providing services to taxonomists for standard genome sequencing and annotation.</title>
        <authorList>
            <consortium name="The Broad Institute Genomics Platform"/>
            <consortium name="The Broad Institute Genome Sequencing Center for Infectious Disease"/>
            <person name="Wu L."/>
            <person name="Ma J."/>
        </authorList>
    </citation>
    <scope>NUCLEOTIDE SEQUENCE [LARGE SCALE GENOMIC DNA]</scope>
    <source>
        <strain evidence="4">JCM 9687</strain>
    </source>
</reference>
<dbReference type="PANTHER" id="PTHR43649">
    <property type="entry name" value="ARABINOSE-BINDING PROTEIN-RELATED"/>
    <property type="match status" value="1"/>
</dbReference>
<dbReference type="Proteomes" id="UP001500483">
    <property type="component" value="Unassembled WGS sequence"/>
</dbReference>
<proteinExistence type="predicted"/>
<dbReference type="InterPro" id="IPR050490">
    <property type="entry name" value="Bact_solute-bd_prot1"/>
</dbReference>
<evidence type="ECO:0000256" key="2">
    <source>
        <dbReference type="SAM" id="SignalP"/>
    </source>
</evidence>
<name>A0ABP6S067_9PSEU</name>
<dbReference type="SUPFAM" id="SSF53850">
    <property type="entry name" value="Periplasmic binding protein-like II"/>
    <property type="match status" value="1"/>
</dbReference>
<sequence>MPRRRLPLVLIAAVLAATGCGGGTADDPDTISVAYHRYGNSTQVDALMQRVKQQYEQANPGKHVSLDPVVAPEGEYLSKLQLRMRSAKTAPDVLYEDSFTVNSDVAAGYLAPLDERLADWADWDHFIDTTKQAGRATDGRTYGIPLDTDTRGIWFNRDLFARAGLPADWAPDGWDDVLAAARRVKQRFPDVIGLDLPLGKAEGEAVTMQTVLMLLHGTETGSLHDGRWIAPNAGFTEAMRFLSTAVGEGLTQSRAQIADAQYDKKLRDDLTRQGKVAMRLDGSFASGQWESAGWRDWAETMSAAPMPTRDGGGTVSTSGGWTLAMSASGGKQDDAFEFLTIALSRDNVTEYALSSGNLPSREDSAADPRLTAANPLAGFWLGLLEGTHYRPTLPEYPKISEEIQQSVLDVAGGADPEQVSQRWTEQVRRIAGPDETRGG</sequence>
<dbReference type="Gene3D" id="3.40.190.10">
    <property type="entry name" value="Periplasmic binding protein-like II"/>
    <property type="match status" value="2"/>
</dbReference>
<dbReference type="PROSITE" id="PS51257">
    <property type="entry name" value="PROKAR_LIPOPROTEIN"/>
    <property type="match status" value="1"/>
</dbReference>
<dbReference type="InterPro" id="IPR006059">
    <property type="entry name" value="SBP"/>
</dbReference>
<evidence type="ECO:0000313" key="3">
    <source>
        <dbReference type="EMBL" id="GAA3364586.1"/>
    </source>
</evidence>
<evidence type="ECO:0000256" key="1">
    <source>
        <dbReference type="SAM" id="MobiDB-lite"/>
    </source>
</evidence>
<keyword evidence="2" id="KW-0732">Signal</keyword>
<organism evidence="3 4">
    <name type="scientific">Saccharopolyspora gregorii</name>
    <dbReference type="NCBI Taxonomy" id="33914"/>
    <lineage>
        <taxon>Bacteria</taxon>
        <taxon>Bacillati</taxon>
        <taxon>Actinomycetota</taxon>
        <taxon>Actinomycetes</taxon>
        <taxon>Pseudonocardiales</taxon>
        <taxon>Pseudonocardiaceae</taxon>
        <taxon>Saccharopolyspora</taxon>
    </lineage>
</organism>
<protein>
    <submittedName>
        <fullName evidence="3">Extracellular solute-binding protein</fullName>
    </submittedName>
</protein>
<evidence type="ECO:0000313" key="4">
    <source>
        <dbReference type="Proteomes" id="UP001500483"/>
    </source>
</evidence>
<feature type="region of interest" description="Disordered" evidence="1">
    <location>
        <begin position="412"/>
        <end position="439"/>
    </location>
</feature>
<feature type="signal peptide" evidence="2">
    <location>
        <begin position="1"/>
        <end position="25"/>
    </location>
</feature>